<dbReference type="OrthoDB" id="9808822at2"/>
<organism evidence="2 3">
    <name type="scientific">Mycolicibacterium chubuense</name>
    <name type="common">Mycobacterium chubuense</name>
    <dbReference type="NCBI Taxonomy" id="1800"/>
    <lineage>
        <taxon>Bacteria</taxon>
        <taxon>Bacillati</taxon>
        <taxon>Actinomycetota</taxon>
        <taxon>Actinomycetes</taxon>
        <taxon>Mycobacteriales</taxon>
        <taxon>Mycobacteriaceae</taxon>
        <taxon>Mycolicibacterium</taxon>
    </lineage>
</organism>
<dbReference type="Pfam" id="PF07683">
    <property type="entry name" value="CobW_C"/>
    <property type="match status" value="1"/>
</dbReference>
<dbReference type="PANTHER" id="PTHR43603">
    <property type="entry name" value="COBW DOMAIN-CONTAINING PROTEIN DDB_G0274527"/>
    <property type="match status" value="1"/>
</dbReference>
<dbReference type="InterPro" id="IPR011629">
    <property type="entry name" value="CobW-like_C"/>
</dbReference>
<gene>
    <name evidence="2" type="primary">yciC_2</name>
    <name evidence="2" type="ORF">MCHUDSM44219_05171</name>
</gene>
<dbReference type="PATRIC" id="fig|1800.3.peg.5198"/>
<dbReference type="Pfam" id="PF02492">
    <property type="entry name" value="cobW"/>
    <property type="match status" value="1"/>
</dbReference>
<dbReference type="InterPro" id="IPR027417">
    <property type="entry name" value="P-loop_NTPase"/>
</dbReference>
<dbReference type="InterPro" id="IPR051927">
    <property type="entry name" value="Zn_Chap_cDPG_Synth"/>
</dbReference>
<dbReference type="Gene3D" id="3.40.50.300">
    <property type="entry name" value="P-loop containing nucleotide triphosphate hydrolases"/>
    <property type="match status" value="1"/>
</dbReference>
<proteinExistence type="predicted"/>
<name>A0A0J6VPX5_MYCCU</name>
<feature type="domain" description="CobW C-terminal" evidence="1">
    <location>
        <begin position="224"/>
        <end position="340"/>
    </location>
</feature>
<evidence type="ECO:0000259" key="1">
    <source>
        <dbReference type="SMART" id="SM00833"/>
    </source>
</evidence>
<sequence>MRTPVVIVTGQHHTDDIARILLDKPGTALVQHHFDGHVVHRTTALVHRGITVVADTVLELTNCCVSCTVRNDLLAHLGDLHRRPDVDRIVVRLGLWMEPEPVAVAITRSPVARDVALSAVVATVDSATWLPQALGEEELHDGRTAAQVVVGQVEFADVAVLTVPDPETLAVVRRLAPRARVTVGTDRLELALAHLEPDARRGRSDDPHASLLCGQPPLDTDGRVGLVEFTSRRPFHPGRLHDALDVLLDGVVRSRGRLWLAGRPDRVMWLESAGGGLRVTNAGKWLAAMTSREVAYVNLERRAMAGLMWDHRHGDRHTSLAVLTCGAQGHEITRALRVAVLTDAEMEREHEWQGYADPFGEWHADPCDDAVLALQTERDGHAED</sequence>
<dbReference type="PANTHER" id="PTHR43603:SF1">
    <property type="entry name" value="ZINC-REGULATED GTPASE METALLOPROTEIN ACTIVATOR 1"/>
    <property type="match status" value="1"/>
</dbReference>
<evidence type="ECO:0000313" key="2">
    <source>
        <dbReference type="EMBL" id="KMO71542.1"/>
    </source>
</evidence>
<protein>
    <submittedName>
        <fullName evidence="2">Putative metal chaperone YciC</fullName>
    </submittedName>
</protein>
<dbReference type="Proteomes" id="UP000036176">
    <property type="component" value="Unassembled WGS sequence"/>
</dbReference>
<dbReference type="AlphaFoldDB" id="A0A0J6VPX5"/>
<dbReference type="InterPro" id="IPR003495">
    <property type="entry name" value="CobW/HypB/UreG_nucleotide-bd"/>
</dbReference>
<dbReference type="EMBL" id="JYNX01000073">
    <property type="protein sequence ID" value="KMO71542.1"/>
    <property type="molecule type" value="Genomic_DNA"/>
</dbReference>
<keyword evidence="3" id="KW-1185">Reference proteome</keyword>
<dbReference type="NCBIfam" id="NF047431">
    <property type="entry name" value="hiber_recruit"/>
    <property type="match status" value="1"/>
</dbReference>
<accession>A0A0J6VPX5</accession>
<dbReference type="SMART" id="SM00833">
    <property type="entry name" value="CobW_C"/>
    <property type="match status" value="1"/>
</dbReference>
<evidence type="ECO:0000313" key="3">
    <source>
        <dbReference type="Proteomes" id="UP000036176"/>
    </source>
</evidence>
<reference evidence="2 3" key="1">
    <citation type="journal article" date="2015" name="Genome Biol. Evol.">
        <title>Characterization of Three Mycobacterium spp. with Potential Use in Bioremediation by Genome Sequencing and Comparative Genomics.</title>
        <authorList>
            <person name="Das S."/>
            <person name="Pettersson B.M."/>
            <person name="Behra P.R."/>
            <person name="Ramesh M."/>
            <person name="Dasgupta S."/>
            <person name="Bhattacharya A."/>
            <person name="Kirsebom L.A."/>
        </authorList>
    </citation>
    <scope>NUCLEOTIDE SEQUENCE [LARGE SCALE GENOMIC DNA]</scope>
    <source>
        <strain evidence="2 3">DSM 44219</strain>
    </source>
</reference>
<comment type="caution">
    <text evidence="2">The sequence shown here is derived from an EMBL/GenBank/DDBJ whole genome shotgun (WGS) entry which is preliminary data.</text>
</comment>
<dbReference type="SUPFAM" id="SSF90002">
    <property type="entry name" value="Hypothetical protein YjiA, C-terminal domain"/>
    <property type="match status" value="1"/>
</dbReference>
<dbReference type="RefSeq" id="WP_048421050.1">
    <property type="nucleotide sequence ID" value="NZ_JYNX01000073.1"/>
</dbReference>